<dbReference type="KEGG" id="wic:J056_000294"/>
<dbReference type="PANTHER" id="PTHR35140">
    <property type="entry name" value="MITOTIC CHECK POINT PROTEIN BFA1"/>
    <property type="match status" value="1"/>
</dbReference>
<feature type="compositionally biased region" description="Low complexity" evidence="1">
    <location>
        <begin position="569"/>
        <end position="583"/>
    </location>
</feature>
<dbReference type="GeneID" id="20373246"/>
<feature type="compositionally biased region" description="Low complexity" evidence="1">
    <location>
        <begin position="455"/>
        <end position="481"/>
    </location>
</feature>
<dbReference type="OrthoDB" id="19159at2759"/>
<organism evidence="2 3">
    <name type="scientific">Wallemia ichthyophaga (strain EXF-994 / CBS 113033)</name>
    <dbReference type="NCBI Taxonomy" id="1299270"/>
    <lineage>
        <taxon>Eukaryota</taxon>
        <taxon>Fungi</taxon>
        <taxon>Dikarya</taxon>
        <taxon>Basidiomycota</taxon>
        <taxon>Wallemiomycotina</taxon>
        <taxon>Wallemiomycetes</taxon>
        <taxon>Wallemiales</taxon>
        <taxon>Wallemiaceae</taxon>
        <taxon>Wallemia</taxon>
    </lineage>
</organism>
<reference evidence="3" key="1">
    <citation type="journal article" date="2013" name="BMC Genomics">
        <title>Genome and transcriptome sequencing of the halophilic fungus Wallemia ichthyophaga: haloadaptations present and absent.</title>
        <authorList>
            <person name="Zajc J."/>
            <person name="Liu Y."/>
            <person name="Dai W."/>
            <person name="Yang Z."/>
            <person name="Hu J."/>
            <person name="Gostincar C."/>
            <person name="Gunde-Cimerman N."/>
        </authorList>
    </citation>
    <scope>NUCLEOTIDE SEQUENCE [LARGE SCALE GENOMIC DNA]</scope>
    <source>
        <strain evidence="3">EXF-994 / CBS 113033</strain>
    </source>
</reference>
<dbReference type="Proteomes" id="UP000014064">
    <property type="component" value="Unassembled WGS sequence"/>
</dbReference>
<evidence type="ECO:0000256" key="1">
    <source>
        <dbReference type="SAM" id="MobiDB-lite"/>
    </source>
</evidence>
<feature type="compositionally biased region" description="Polar residues" evidence="1">
    <location>
        <begin position="370"/>
        <end position="379"/>
    </location>
</feature>
<feature type="region of interest" description="Disordered" evidence="1">
    <location>
        <begin position="62"/>
        <end position="91"/>
    </location>
</feature>
<feature type="compositionally biased region" description="Polar residues" evidence="1">
    <location>
        <begin position="192"/>
        <end position="223"/>
    </location>
</feature>
<feature type="region of interest" description="Disordered" evidence="1">
    <location>
        <begin position="1"/>
        <end position="37"/>
    </location>
</feature>
<feature type="region of interest" description="Disordered" evidence="1">
    <location>
        <begin position="361"/>
        <end position="500"/>
    </location>
</feature>
<feature type="compositionally biased region" description="Acidic residues" evidence="1">
    <location>
        <begin position="1"/>
        <end position="10"/>
    </location>
</feature>
<dbReference type="GO" id="GO:0044732">
    <property type="term" value="C:mitotic spindle pole body"/>
    <property type="evidence" value="ECO:0007669"/>
    <property type="project" value="TreeGrafter"/>
</dbReference>
<feature type="compositionally biased region" description="Low complexity" evidence="1">
    <location>
        <begin position="320"/>
        <end position="335"/>
    </location>
</feature>
<feature type="region of interest" description="Disordered" evidence="1">
    <location>
        <begin position="150"/>
        <end position="244"/>
    </location>
</feature>
<gene>
    <name evidence="2" type="ORF">J056_000294</name>
</gene>
<feature type="compositionally biased region" description="Polar residues" evidence="1">
    <location>
        <begin position="593"/>
        <end position="616"/>
    </location>
</feature>
<dbReference type="InterPro" id="IPR034586">
    <property type="entry name" value="Bfa1/Byr4"/>
</dbReference>
<dbReference type="OMA" id="SEETHKY"/>
<feature type="region of interest" description="Disordered" evidence="1">
    <location>
        <begin position="301"/>
        <end position="348"/>
    </location>
</feature>
<proteinExistence type="predicted"/>
<dbReference type="PANTHER" id="PTHR35140:SF1">
    <property type="entry name" value="MITOTIC CHECK POINT PROTEIN BFA1"/>
    <property type="match status" value="1"/>
</dbReference>
<feature type="region of interest" description="Disordered" evidence="1">
    <location>
        <begin position="677"/>
        <end position="709"/>
    </location>
</feature>
<feature type="region of interest" description="Disordered" evidence="1">
    <location>
        <begin position="565"/>
        <end position="616"/>
    </location>
</feature>
<feature type="compositionally biased region" description="Polar residues" evidence="1">
    <location>
        <begin position="397"/>
        <end position="438"/>
    </location>
</feature>
<dbReference type="GO" id="GO:0001100">
    <property type="term" value="P:negative regulation of exit from mitosis"/>
    <property type="evidence" value="ECO:0007669"/>
    <property type="project" value="InterPro"/>
</dbReference>
<dbReference type="GO" id="GO:0005096">
    <property type="term" value="F:GTPase activator activity"/>
    <property type="evidence" value="ECO:0007669"/>
    <property type="project" value="InterPro"/>
</dbReference>
<dbReference type="EMBL" id="KE007224">
    <property type="protein sequence ID" value="EOR04936.1"/>
    <property type="molecule type" value="Genomic_DNA"/>
</dbReference>
<feature type="compositionally biased region" description="Basic residues" evidence="1">
    <location>
        <begin position="485"/>
        <end position="500"/>
    </location>
</feature>
<keyword evidence="3" id="KW-1185">Reference proteome</keyword>
<dbReference type="RefSeq" id="XP_009265967.1">
    <property type="nucleotide sequence ID" value="XM_009267692.1"/>
</dbReference>
<feature type="compositionally biased region" description="Acidic residues" evidence="1">
    <location>
        <begin position="19"/>
        <end position="37"/>
    </location>
</feature>
<feature type="compositionally biased region" description="Low complexity" evidence="1">
    <location>
        <begin position="62"/>
        <end position="78"/>
    </location>
</feature>
<dbReference type="GO" id="GO:1990334">
    <property type="term" value="C:Bfa1-Bub2 complex"/>
    <property type="evidence" value="ECO:0007669"/>
    <property type="project" value="InterPro"/>
</dbReference>
<protein>
    <submittedName>
        <fullName evidence="2">Uncharacterized protein</fullName>
    </submittedName>
</protein>
<feature type="region of interest" description="Disordered" evidence="1">
    <location>
        <begin position="540"/>
        <end position="559"/>
    </location>
</feature>
<accession>R9AXV2</accession>
<dbReference type="AlphaFoldDB" id="R9AXV2"/>
<name>R9AXV2_WALI9</name>
<dbReference type="STRING" id="1299270.R9AXV2"/>
<dbReference type="HOGENOM" id="CLU_020696_0_0_1"/>
<feature type="compositionally biased region" description="Low complexity" evidence="1">
    <location>
        <begin position="683"/>
        <end position="707"/>
    </location>
</feature>
<sequence length="768" mass="85323">MDQEDWEDDFIFSNRDILDGDDDDDDDDDPHDDLNQLDDLDHHDILTLDRKLSLKPRNSIESSLHSSSSSSFNHCYSSPTTSIDDDGRGAHVVDDDDDDFFQDIHLPQNINLHSRLLQNLNKPDDLDASEDLDLSQDIKLSPSRIQNSLLKRASAKKPRSSAPAKFTPAPPIRSVHRRGSLSSIPCEPPQSPSKNTQPTLRNAKSTYNLSQSRLTAPTASSLAKSKPPKTRAPKTRAPSFSIPAARVAMPSTAKLLTRPKNLKNLKLNSNAHSQSNSNSHSNSIWGDGSELELFADLENEQERERVNGSGDEYSTIKAQPPNTLTRSSSPSSTSSIRGQRMQVQMHRPATVRQRPSLFNTFADTRDTRESITSTQTQTDAHAHRTTKPQPQPPPTISLLQRHTHTQAIDSHSHSRSNSPTTIPNLHSHSTATAPTLSSEAKRRERVLSPSYAHIQVQMQQHQQQQRSLSPNSNSKSRNNTNTHAHAPRTRKTLRKSHRPTLIKQLGKEEVRIVGDMKYDPLTRKWDGNHYEPALRELERAKERESGGGSKGGSEGVSVRPALITHFGANRSRSNTNNTSNTNNVHDNAHSIDGKSTTSDTPLNTSHSKPHSTSYLNQPTKVVGDMVFDPVRMCWLTNAHDDEDVFANLSSSSSSSRGSQQVRDQTAMTVLHREGEVDAANGQAAPTTCSTASTTPTPNTPHTPHTPSFDTQRKNIKAIIPPQLIEESDHSEETHKYAVHGWVPRGGIVDDRRYLYEIYVMSKKIAARR</sequence>
<evidence type="ECO:0000313" key="2">
    <source>
        <dbReference type="EMBL" id="EOR04936.1"/>
    </source>
</evidence>
<evidence type="ECO:0000313" key="3">
    <source>
        <dbReference type="Proteomes" id="UP000014064"/>
    </source>
</evidence>